<sequence length="95" mass="10722">MGRIVGLFVLVALALVIAAIADCLGGENEPRRLTRRLWAAIILLLPIVGPIAWFTSGRPRSAERRPRPRPKLAPDDDPEFLRDLERRLREDEDGK</sequence>
<protein>
    <recommendedName>
        <fullName evidence="8">Cardiolipin synthase N-terminal domain-containing protein</fullName>
    </recommendedName>
</protein>
<feature type="domain" description="Cardiolipin synthase N-terminal" evidence="8">
    <location>
        <begin position="14"/>
        <end position="58"/>
    </location>
</feature>
<evidence type="ECO:0000256" key="7">
    <source>
        <dbReference type="SAM" id="Phobius"/>
    </source>
</evidence>
<accession>D3Q3J7</accession>
<dbReference type="RefSeq" id="WP_013017609.1">
    <property type="nucleotide sequence ID" value="NC_013947.1"/>
</dbReference>
<feature type="transmembrane region" description="Helical" evidence="7">
    <location>
        <begin position="37"/>
        <end position="55"/>
    </location>
</feature>
<dbReference type="InterPro" id="IPR027379">
    <property type="entry name" value="CLS_N"/>
</dbReference>
<dbReference type="OrthoDB" id="3298527at2"/>
<proteinExistence type="predicted"/>
<dbReference type="STRING" id="446470.Snas_2352"/>
<keyword evidence="10" id="KW-1185">Reference proteome</keyword>
<keyword evidence="4 7" id="KW-1133">Transmembrane helix</keyword>
<gene>
    <name evidence="9" type="ordered locus">Snas_2352</name>
</gene>
<evidence type="ECO:0000313" key="10">
    <source>
        <dbReference type="Proteomes" id="UP000000844"/>
    </source>
</evidence>
<comment type="subcellular location">
    <subcellularLocation>
        <location evidence="1">Cell membrane</location>
        <topology evidence="1">Multi-pass membrane protein</topology>
    </subcellularLocation>
</comment>
<dbReference type="Pfam" id="PF13396">
    <property type="entry name" value="PLDc_N"/>
    <property type="match status" value="1"/>
</dbReference>
<dbReference type="AlphaFoldDB" id="D3Q3J7"/>
<feature type="region of interest" description="Disordered" evidence="6">
    <location>
        <begin position="57"/>
        <end position="78"/>
    </location>
</feature>
<dbReference type="GO" id="GO:0005886">
    <property type="term" value="C:plasma membrane"/>
    <property type="evidence" value="ECO:0007669"/>
    <property type="project" value="UniProtKB-SubCell"/>
</dbReference>
<name>D3Q3J7_STANL</name>
<evidence type="ECO:0000256" key="6">
    <source>
        <dbReference type="SAM" id="MobiDB-lite"/>
    </source>
</evidence>
<dbReference type="HOGENOM" id="CLU_113604_4_3_11"/>
<evidence type="ECO:0000256" key="5">
    <source>
        <dbReference type="ARBA" id="ARBA00023136"/>
    </source>
</evidence>
<dbReference type="eggNOG" id="ENOG5031H2X">
    <property type="taxonomic scope" value="Bacteria"/>
</dbReference>
<evidence type="ECO:0000256" key="4">
    <source>
        <dbReference type="ARBA" id="ARBA00022989"/>
    </source>
</evidence>
<keyword evidence="5 7" id="KW-0472">Membrane</keyword>
<evidence type="ECO:0000313" key="9">
    <source>
        <dbReference type="EMBL" id="ADD42038.1"/>
    </source>
</evidence>
<dbReference type="KEGG" id="sna:Snas_2352"/>
<dbReference type="EMBL" id="CP001778">
    <property type="protein sequence ID" value="ADD42038.1"/>
    <property type="molecule type" value="Genomic_DNA"/>
</dbReference>
<evidence type="ECO:0000256" key="3">
    <source>
        <dbReference type="ARBA" id="ARBA00022692"/>
    </source>
</evidence>
<evidence type="ECO:0000256" key="2">
    <source>
        <dbReference type="ARBA" id="ARBA00022475"/>
    </source>
</evidence>
<evidence type="ECO:0000259" key="8">
    <source>
        <dbReference type="Pfam" id="PF13396"/>
    </source>
</evidence>
<keyword evidence="3 7" id="KW-0812">Transmembrane</keyword>
<evidence type="ECO:0000256" key="1">
    <source>
        <dbReference type="ARBA" id="ARBA00004651"/>
    </source>
</evidence>
<organism evidence="9 10">
    <name type="scientific">Stackebrandtia nassauensis (strain DSM 44728 / CIP 108903 / NRRL B-16338 / NBRC 102104 / LLR-40K-21)</name>
    <dbReference type="NCBI Taxonomy" id="446470"/>
    <lineage>
        <taxon>Bacteria</taxon>
        <taxon>Bacillati</taxon>
        <taxon>Actinomycetota</taxon>
        <taxon>Actinomycetes</taxon>
        <taxon>Glycomycetales</taxon>
        <taxon>Glycomycetaceae</taxon>
        <taxon>Stackebrandtia</taxon>
    </lineage>
</organism>
<keyword evidence="2" id="KW-1003">Cell membrane</keyword>
<reference evidence="9 10" key="1">
    <citation type="journal article" date="2009" name="Stand. Genomic Sci.">
        <title>Complete genome sequence of Stackebrandtia nassauensis type strain (LLR-40K-21).</title>
        <authorList>
            <person name="Munk C."/>
            <person name="Lapidus A."/>
            <person name="Copeland A."/>
            <person name="Jando M."/>
            <person name="Mayilraj S."/>
            <person name="Glavina Del Rio T."/>
            <person name="Nolan M."/>
            <person name="Chen F."/>
            <person name="Lucas S."/>
            <person name="Tice H."/>
            <person name="Cheng J.F."/>
            <person name="Han C."/>
            <person name="Detter J.C."/>
            <person name="Bruce D."/>
            <person name="Goodwin L."/>
            <person name="Chain P."/>
            <person name="Pitluck S."/>
            <person name="Goker M."/>
            <person name="Ovchinikova G."/>
            <person name="Pati A."/>
            <person name="Ivanova N."/>
            <person name="Mavromatis K."/>
            <person name="Chen A."/>
            <person name="Palaniappan K."/>
            <person name="Land M."/>
            <person name="Hauser L."/>
            <person name="Chang Y.J."/>
            <person name="Jeffries C.D."/>
            <person name="Bristow J."/>
            <person name="Eisen J.A."/>
            <person name="Markowitz V."/>
            <person name="Hugenholtz P."/>
            <person name="Kyrpides N.C."/>
            <person name="Klenk H.P."/>
        </authorList>
    </citation>
    <scope>NUCLEOTIDE SEQUENCE [LARGE SCALE GENOMIC DNA]</scope>
    <source>
        <strain evidence="10">DSM 44728 / CIP 108903 / NRRL B-16338 / NBRC 102104 / LLR-40K-21</strain>
    </source>
</reference>
<dbReference type="Proteomes" id="UP000000844">
    <property type="component" value="Chromosome"/>
</dbReference>